<name>C7N1F3_SLAHD</name>
<dbReference type="KEGG" id="shi:Shel_01740"/>
<dbReference type="GO" id="GO:0016787">
    <property type="term" value="F:hydrolase activity"/>
    <property type="evidence" value="ECO:0007669"/>
    <property type="project" value="UniProtKB-KW"/>
</dbReference>
<dbReference type="Proteomes" id="UP000002026">
    <property type="component" value="Chromosome"/>
</dbReference>
<dbReference type="STRING" id="471855.Shel_01740"/>
<dbReference type="CDD" id="cd05826">
    <property type="entry name" value="Sortase_B"/>
    <property type="match status" value="1"/>
</dbReference>
<proteinExistence type="predicted"/>
<protein>
    <submittedName>
        <fullName evidence="3">Sortase, SrtB family</fullName>
    </submittedName>
</protein>
<feature type="region of interest" description="Disordered" evidence="1">
    <location>
        <begin position="316"/>
        <end position="369"/>
    </location>
</feature>
<feature type="region of interest" description="Disordered" evidence="1">
    <location>
        <begin position="1"/>
        <end position="44"/>
    </location>
</feature>
<keyword evidence="2" id="KW-0472">Membrane</keyword>
<evidence type="ECO:0000256" key="1">
    <source>
        <dbReference type="SAM" id="MobiDB-lite"/>
    </source>
</evidence>
<keyword evidence="2" id="KW-1133">Transmembrane helix</keyword>
<accession>C7N1F3</accession>
<organism evidence="3 4">
    <name type="scientific">Slackia heliotrinireducens (strain ATCC 29202 / DSM 20476 / NCTC 11029 / RHS 1)</name>
    <name type="common">Peptococcus heliotrinreducens</name>
    <dbReference type="NCBI Taxonomy" id="471855"/>
    <lineage>
        <taxon>Bacteria</taxon>
        <taxon>Bacillati</taxon>
        <taxon>Actinomycetota</taxon>
        <taxon>Coriobacteriia</taxon>
        <taxon>Eggerthellales</taxon>
        <taxon>Eggerthellaceae</taxon>
        <taxon>Slackia</taxon>
    </lineage>
</organism>
<sequence length="369" mass="40042">MMGNMNTSRNTTRSTRGAHARHAAPAASGRTSQRGRAAEEVSQYSRASYGSSMARQRTRRKTTRVLNVVIALASLVLIGSLGALGYIFLQYHQGTALYDDITDGAVVDDSAFENPDESGLENLIIDWEFLRNENADVVGWVYMPGTEINYPIAQTTDNSTYLVRDFTGSPGSVVQKGTIFLDKDNASDFSDKNNVIYGHNMHDGSMFSHLHDMREEDVFNETRTFYILTPTMNYKCSTFALDIIPETEFEMLRVAFDDDTDFYSFVNDCVNASSVPIPDGVDATQVEKMFSLVSCAVHGDGTRVVLRGFVTEQAAPANAESGTSDGADETVNEVGEGLAEDEAAVEGEATDEAAAEGEAAETEAEAASA</sequence>
<reference evidence="3 4" key="1">
    <citation type="journal article" date="2009" name="Stand. Genomic Sci.">
        <title>Complete genome sequence of Slackia heliotrinireducens type strain (RHS 1).</title>
        <authorList>
            <person name="Pukall R."/>
            <person name="Lapidus A."/>
            <person name="Nolan M."/>
            <person name="Copeland A."/>
            <person name="Glavina Del Rio T."/>
            <person name="Lucas S."/>
            <person name="Chen F."/>
            <person name="Tice H."/>
            <person name="Cheng J.F."/>
            <person name="Chertkov O."/>
            <person name="Bruce D."/>
            <person name="Goodwin L."/>
            <person name="Kuske C."/>
            <person name="Brettin T."/>
            <person name="Detter J.C."/>
            <person name="Han C."/>
            <person name="Pitluck S."/>
            <person name="Pati A."/>
            <person name="Mavrommatis K."/>
            <person name="Ivanova N."/>
            <person name="Ovchinnikova G."/>
            <person name="Chen A."/>
            <person name="Palaniappan K."/>
            <person name="Schneider S."/>
            <person name="Rohde M."/>
            <person name="Chain P."/>
            <person name="D'haeseleer P."/>
            <person name="Goker M."/>
            <person name="Bristow J."/>
            <person name="Eisen J.A."/>
            <person name="Markowitz V."/>
            <person name="Kyrpides N.C."/>
            <person name="Klenk H.P."/>
            <person name="Hugenholtz P."/>
        </authorList>
    </citation>
    <scope>NUCLEOTIDE SEQUENCE [LARGE SCALE GENOMIC DNA]</scope>
    <source>
        <strain evidence="4">ATCC 29202 / DSM 20476 / NCTC 11029 / RHS 1</strain>
    </source>
</reference>
<dbReference type="Gene3D" id="2.40.260.10">
    <property type="entry name" value="Sortase"/>
    <property type="match status" value="1"/>
</dbReference>
<feature type="compositionally biased region" description="Acidic residues" evidence="1">
    <location>
        <begin position="338"/>
        <end position="369"/>
    </location>
</feature>
<dbReference type="EMBL" id="CP001684">
    <property type="protein sequence ID" value="ACV21245.1"/>
    <property type="molecule type" value="Genomic_DNA"/>
</dbReference>
<keyword evidence="2" id="KW-0812">Transmembrane</keyword>
<evidence type="ECO:0000256" key="2">
    <source>
        <dbReference type="SAM" id="Phobius"/>
    </source>
</evidence>
<feature type="transmembrane region" description="Helical" evidence="2">
    <location>
        <begin position="65"/>
        <end position="89"/>
    </location>
</feature>
<evidence type="ECO:0000313" key="3">
    <source>
        <dbReference type="EMBL" id="ACV21245.1"/>
    </source>
</evidence>
<dbReference type="SUPFAM" id="SSF63817">
    <property type="entry name" value="Sortase"/>
    <property type="match status" value="1"/>
</dbReference>
<dbReference type="InterPro" id="IPR023365">
    <property type="entry name" value="Sortase_dom-sf"/>
</dbReference>
<gene>
    <name evidence="3" type="ordered locus">Shel_01740</name>
</gene>
<dbReference type="InterPro" id="IPR009835">
    <property type="entry name" value="SrtB"/>
</dbReference>
<dbReference type="eggNOG" id="COG4509">
    <property type="taxonomic scope" value="Bacteria"/>
</dbReference>
<dbReference type="AlphaFoldDB" id="C7N1F3"/>
<feature type="compositionally biased region" description="Low complexity" evidence="1">
    <location>
        <begin position="1"/>
        <end position="15"/>
    </location>
</feature>
<evidence type="ECO:0000313" key="4">
    <source>
        <dbReference type="Proteomes" id="UP000002026"/>
    </source>
</evidence>
<dbReference type="HOGENOM" id="CLU_034078_3_2_11"/>
<keyword evidence="4" id="KW-1185">Reference proteome</keyword>